<dbReference type="Pfam" id="PF25095">
    <property type="entry name" value="C2H2-zf_KIN17"/>
    <property type="match status" value="1"/>
</dbReference>
<evidence type="ECO:0000313" key="3">
    <source>
        <dbReference type="EMBL" id="CAF1529069.1"/>
    </source>
</evidence>
<dbReference type="GO" id="GO:0006974">
    <property type="term" value="P:DNA damage response"/>
    <property type="evidence" value="ECO:0007669"/>
    <property type="project" value="TreeGrafter"/>
</dbReference>
<dbReference type="Pfam" id="PF10357">
    <property type="entry name" value="WH_KIN17"/>
    <property type="match status" value="1"/>
</dbReference>
<dbReference type="Proteomes" id="UP000663834">
    <property type="component" value="Unassembled WGS sequence"/>
</dbReference>
<feature type="domain" description="DNA/RNA-binding protein Kin17 WH-like" evidence="2">
    <location>
        <begin position="53"/>
        <end position="174"/>
    </location>
</feature>
<dbReference type="EMBL" id="CAJOBJ010223290">
    <property type="protein sequence ID" value="CAF5037858.1"/>
    <property type="molecule type" value="Genomic_DNA"/>
</dbReference>
<feature type="region of interest" description="Disordered" evidence="1">
    <location>
        <begin position="150"/>
        <end position="174"/>
    </location>
</feature>
<evidence type="ECO:0000259" key="2">
    <source>
        <dbReference type="SMART" id="SM01253"/>
    </source>
</evidence>
<evidence type="ECO:0000313" key="6">
    <source>
        <dbReference type="EMBL" id="CAF5037858.1"/>
    </source>
</evidence>
<dbReference type="AlphaFoldDB" id="A0A815V826"/>
<dbReference type="InterPro" id="IPR038254">
    <property type="entry name" value="KIN17_WH-like_sf"/>
</dbReference>
<dbReference type="GO" id="GO:0005634">
    <property type="term" value="C:nucleus"/>
    <property type="evidence" value="ECO:0007669"/>
    <property type="project" value="TreeGrafter"/>
</dbReference>
<gene>
    <name evidence="5" type="ORF">BYL167_LOCUS43030</name>
    <name evidence="4" type="ORF">CJN711_LOCUS34556</name>
    <name evidence="6" type="ORF">GIL414_LOCUS59256</name>
    <name evidence="3" type="ORF">KQP761_LOCUS16167</name>
</gene>
<dbReference type="EMBL" id="CAJNOV010016772">
    <property type="protein sequence ID" value="CAF1595714.1"/>
    <property type="molecule type" value="Genomic_DNA"/>
</dbReference>
<dbReference type="Gene3D" id="1.10.10.2030">
    <property type="entry name" value="DNA/RNA-binding protein Kin17, conserved domain"/>
    <property type="match status" value="1"/>
</dbReference>
<reference evidence="3" key="1">
    <citation type="submission" date="2021-02" db="EMBL/GenBank/DDBJ databases">
        <authorList>
            <person name="Nowell W R."/>
        </authorList>
    </citation>
    <scope>NUCLEOTIDE SEQUENCE</scope>
</reference>
<dbReference type="Proteomes" id="UP000681967">
    <property type="component" value="Unassembled WGS sequence"/>
</dbReference>
<comment type="caution">
    <text evidence="3">The sequence shown here is derived from an EMBL/GenBank/DDBJ whole genome shotgun (WGS) entry which is preliminary data.</text>
</comment>
<organism evidence="3 7">
    <name type="scientific">Rotaria magnacalcarata</name>
    <dbReference type="NCBI Taxonomy" id="392030"/>
    <lineage>
        <taxon>Eukaryota</taxon>
        <taxon>Metazoa</taxon>
        <taxon>Spiralia</taxon>
        <taxon>Gnathifera</taxon>
        <taxon>Rotifera</taxon>
        <taxon>Eurotatoria</taxon>
        <taxon>Bdelloidea</taxon>
        <taxon>Philodinida</taxon>
        <taxon>Philodinidae</taxon>
        <taxon>Rotaria</taxon>
    </lineage>
</organism>
<dbReference type="GO" id="GO:0006260">
    <property type="term" value="P:DNA replication"/>
    <property type="evidence" value="ECO:0007669"/>
    <property type="project" value="TreeGrafter"/>
</dbReference>
<proteinExistence type="predicted"/>
<accession>A0A815V826</accession>
<evidence type="ECO:0000256" key="1">
    <source>
        <dbReference type="SAM" id="MobiDB-lite"/>
    </source>
</evidence>
<dbReference type="EMBL" id="CAJOBH010113301">
    <property type="protein sequence ID" value="CAF4672709.1"/>
    <property type="molecule type" value="Genomic_DNA"/>
</dbReference>
<protein>
    <recommendedName>
        <fullName evidence="2">DNA/RNA-binding protein Kin17 WH-like domain-containing protein</fullName>
    </recommendedName>
</protein>
<dbReference type="Proteomes" id="UP000663855">
    <property type="component" value="Unassembled WGS sequence"/>
</dbReference>
<evidence type="ECO:0000313" key="4">
    <source>
        <dbReference type="EMBL" id="CAF1595714.1"/>
    </source>
</evidence>
<dbReference type="GO" id="GO:0003690">
    <property type="term" value="F:double-stranded DNA binding"/>
    <property type="evidence" value="ECO:0007669"/>
    <property type="project" value="TreeGrafter"/>
</dbReference>
<evidence type="ECO:0000313" key="7">
    <source>
        <dbReference type="Proteomes" id="UP000663834"/>
    </source>
</evidence>
<dbReference type="SMART" id="SM01253">
    <property type="entry name" value="Kin17_mid"/>
    <property type="match status" value="1"/>
</dbReference>
<dbReference type="PANTHER" id="PTHR12805:SF0">
    <property type="entry name" value="DNA_RNA-BINDING PROTEIN KIN17"/>
    <property type="match status" value="1"/>
</dbReference>
<name>A0A815V826_9BILA</name>
<dbReference type="Proteomes" id="UP000681720">
    <property type="component" value="Unassembled WGS sequence"/>
</dbReference>
<dbReference type="PANTHER" id="PTHR12805">
    <property type="entry name" value="KIN17 KIN, ANTIGENIC DETERMINANT OF RECA PROTEIN HOMOLOG"/>
    <property type="match status" value="1"/>
</dbReference>
<dbReference type="OrthoDB" id="10266249at2759"/>
<dbReference type="InterPro" id="IPR037321">
    <property type="entry name" value="KIN17-like"/>
</dbReference>
<evidence type="ECO:0000313" key="5">
    <source>
        <dbReference type="EMBL" id="CAF4672709.1"/>
    </source>
</evidence>
<dbReference type="InterPro" id="IPR056767">
    <property type="entry name" value="C2H2-Znf_KIN17"/>
</dbReference>
<sequence length="174" mass="20650">MGKTSGFLNPKSISNRIKTKGLQKLRWYCQAYQKQCRDENGFKCRIQSESHQQQILLVGENLGKYIVDYSCKFHSDFFSTLSRSFGRKRILANTVYCEYIKDRHHIHITTTRCLALTGYIRWLGNLCKIEQTERGWYIALIDKDPDAGKREIETERKEKMDMDDEKRRQKLIEE</sequence>
<dbReference type="EMBL" id="CAJNOW010008100">
    <property type="protein sequence ID" value="CAF1529069.1"/>
    <property type="molecule type" value="Genomic_DNA"/>
</dbReference>
<dbReference type="InterPro" id="IPR019447">
    <property type="entry name" value="DNA/RNA-bd_Kin17_WH-like_dom"/>
</dbReference>